<feature type="region of interest" description="Disordered" evidence="1">
    <location>
        <begin position="257"/>
        <end position="289"/>
    </location>
</feature>
<dbReference type="Gene3D" id="3.20.20.450">
    <property type="entry name" value="EAL domain"/>
    <property type="match status" value="1"/>
</dbReference>
<dbReference type="SUPFAM" id="SSF141868">
    <property type="entry name" value="EAL domain-like"/>
    <property type="match status" value="1"/>
</dbReference>
<reference evidence="3" key="1">
    <citation type="submission" date="2020-01" db="EMBL/GenBank/DDBJ databases">
        <authorList>
            <person name="Meier V. D."/>
            <person name="Meier V D."/>
        </authorList>
    </citation>
    <scope>NUCLEOTIDE SEQUENCE</scope>
    <source>
        <strain evidence="3">HLG_WM_MAG_08</strain>
    </source>
</reference>
<evidence type="ECO:0000259" key="2">
    <source>
        <dbReference type="PROSITE" id="PS50883"/>
    </source>
</evidence>
<protein>
    <recommendedName>
        <fullName evidence="2">EAL domain-containing protein</fullName>
    </recommendedName>
</protein>
<organism evidence="3">
    <name type="scientific">uncultured Thiotrichaceae bacterium</name>
    <dbReference type="NCBI Taxonomy" id="298394"/>
    <lineage>
        <taxon>Bacteria</taxon>
        <taxon>Pseudomonadati</taxon>
        <taxon>Pseudomonadota</taxon>
        <taxon>Gammaproteobacteria</taxon>
        <taxon>Thiotrichales</taxon>
        <taxon>Thiotrichaceae</taxon>
        <taxon>environmental samples</taxon>
    </lineage>
</organism>
<proteinExistence type="predicted"/>
<feature type="domain" description="EAL" evidence="2">
    <location>
        <begin position="292"/>
        <end position="530"/>
    </location>
</feature>
<dbReference type="InterPro" id="IPR001633">
    <property type="entry name" value="EAL_dom"/>
</dbReference>
<name>A0A6S6SK42_9GAMM</name>
<dbReference type="InterPro" id="IPR035919">
    <property type="entry name" value="EAL_sf"/>
</dbReference>
<gene>
    <name evidence="3" type="ORF">HELGO_WM32378</name>
</gene>
<dbReference type="Pfam" id="PF00563">
    <property type="entry name" value="EAL"/>
    <property type="match status" value="1"/>
</dbReference>
<dbReference type="EMBL" id="CACVAV010000106">
    <property type="protein sequence ID" value="CAA6806559.1"/>
    <property type="molecule type" value="Genomic_DNA"/>
</dbReference>
<dbReference type="AlphaFoldDB" id="A0A6S6SK42"/>
<accession>A0A6S6SK42</accession>
<evidence type="ECO:0000313" key="3">
    <source>
        <dbReference type="EMBL" id="CAA6806559.1"/>
    </source>
</evidence>
<evidence type="ECO:0000256" key="1">
    <source>
        <dbReference type="SAM" id="MobiDB-lite"/>
    </source>
</evidence>
<sequence>MSQHVIQCLVIQQNGSEQKNLEAALRGSHFKPRYQHVNNSADLHRWLGHLPALLFCPDNMSAPQRQKLHDTLYKLAPDCIVVYYSDDRWSGLSLTSGEIVTCTLTAGRPAELRRQLDYLLAYAAMKSEFRHCKHLLSIVEHRNQWLVEYSREAVAYITRNQHLYVNAAYMHLFGFDSELGALNASVSQLVSPAHHKAFLSLSRETEHKAFLPNKFLLHMCSSHRADGFFRAEVRFIPAVFRGQRCIQLHVHPLLDTTSDRKKDKQPAAPDPWEVRAPIASKGGTKAGKATSVSRRAVAIPKPVNRNALKVDFQELLNLKGSENPALFMVRPYMKKPGTTISGKALLSKLDAGARIKVDEQCLEVAARYLYKRFDHPLKHKVWVELGDWAFTDKKGLERLLKFLNEHKAIIATFVVSVDANSCIRLRESAVKVLPLLHDTGVKIALGDIRELTPEVSALLEISGATLVRTHPDLLKQVRTSGVIPEELVQILQLENAGVVIDGVGDVNIMNLLCESNAAYLQGDVLDKFSR</sequence>
<dbReference type="PROSITE" id="PS50883">
    <property type="entry name" value="EAL"/>
    <property type="match status" value="1"/>
</dbReference>